<accession>B8ER70</accession>
<evidence type="ECO:0000313" key="1">
    <source>
        <dbReference type="EMBL" id="ACK50254.1"/>
    </source>
</evidence>
<dbReference type="Proteomes" id="UP000002257">
    <property type="component" value="Chromosome"/>
</dbReference>
<proteinExistence type="predicted"/>
<gene>
    <name evidence="1" type="ordered locus">Msil_1286</name>
</gene>
<dbReference type="STRING" id="395965.Msil_1286"/>
<dbReference type="KEGG" id="msl:Msil_1286"/>
<dbReference type="AlphaFoldDB" id="B8ER70"/>
<evidence type="ECO:0000313" key="2">
    <source>
        <dbReference type="Proteomes" id="UP000002257"/>
    </source>
</evidence>
<keyword evidence="2" id="KW-1185">Reference proteome</keyword>
<organism evidence="1 2">
    <name type="scientific">Methylocella silvestris (strain DSM 15510 / CIP 108128 / LMG 27833 / NCIMB 13906 / BL2)</name>
    <dbReference type="NCBI Taxonomy" id="395965"/>
    <lineage>
        <taxon>Bacteria</taxon>
        <taxon>Pseudomonadati</taxon>
        <taxon>Pseudomonadota</taxon>
        <taxon>Alphaproteobacteria</taxon>
        <taxon>Hyphomicrobiales</taxon>
        <taxon>Beijerinckiaceae</taxon>
        <taxon>Methylocella</taxon>
    </lineage>
</organism>
<dbReference type="eggNOG" id="ENOG502Z98Y">
    <property type="taxonomic scope" value="Bacteria"/>
</dbReference>
<sequence length="341" mass="38479">MDRAAERNAFSELFAYSNYVAGMFALSGHKDITNVLVSTMDVKITRQAYLYDLLVADRDVVIYAPVFGTDALESLRLQLHVPNDDEFKRFTNQLLSHDAMGCVVITIDDMPGWIDNKEEDGSPNEWTRKHLTGLSNYAAQLMEEEQLHGFCFVRKFWDSIPWSNRSSLFICALNPFRLAEPERANAITEQLGEELHANLFEAPLYAFDGRLIRLAQRVANDGLTHGGHGEVELPLWSAVVTSVSEVAISHNFAFRPTGMMREAYVSYLNAIYARNASGVGYQEDVSKLKVNEISNWLRAWMFMEMCGFQAGEVPETEDVDDEAAITGLARTNALVVSRRRF</sequence>
<protein>
    <submittedName>
        <fullName evidence="1">Uncharacterized protein</fullName>
    </submittedName>
</protein>
<reference evidence="1 2" key="1">
    <citation type="journal article" date="2010" name="J. Bacteriol.">
        <title>Complete genome sequence of the aerobic facultative methanotroph Methylocella silvestris BL2.</title>
        <authorList>
            <person name="Chen Y."/>
            <person name="Crombie A."/>
            <person name="Rahman M.T."/>
            <person name="Dedysh S.N."/>
            <person name="Liesack W."/>
            <person name="Stott M.B."/>
            <person name="Alam M."/>
            <person name="Theisen A.R."/>
            <person name="Murrell J.C."/>
            <person name="Dunfield P.F."/>
        </authorList>
    </citation>
    <scope>NUCLEOTIDE SEQUENCE [LARGE SCALE GENOMIC DNA]</scope>
    <source>
        <strain evidence="2">DSM 15510 / CIP 108128 / LMG 27833 / NCIMB 13906 / BL2</strain>
    </source>
</reference>
<dbReference type="EMBL" id="CP001280">
    <property type="protein sequence ID" value="ACK50254.1"/>
    <property type="molecule type" value="Genomic_DNA"/>
</dbReference>
<name>B8ER70_METSB</name>
<dbReference type="HOGENOM" id="CLU_049140_0_0_5"/>